<feature type="transmembrane region" description="Helical" evidence="1">
    <location>
        <begin position="358"/>
        <end position="377"/>
    </location>
</feature>
<feature type="transmembrane region" description="Helical" evidence="1">
    <location>
        <begin position="149"/>
        <end position="171"/>
    </location>
</feature>
<organism evidence="2 3">
    <name type="scientific">Alkalibacterium olivapovliticus</name>
    <dbReference type="NCBI Taxonomy" id="99907"/>
    <lineage>
        <taxon>Bacteria</taxon>
        <taxon>Bacillati</taxon>
        <taxon>Bacillota</taxon>
        <taxon>Bacilli</taxon>
        <taxon>Lactobacillales</taxon>
        <taxon>Carnobacteriaceae</taxon>
        <taxon>Alkalibacterium</taxon>
    </lineage>
</organism>
<dbReference type="AlphaFoldDB" id="A0A2T0W6H4"/>
<dbReference type="OrthoDB" id="2659138at2"/>
<reference evidence="2 3" key="1">
    <citation type="submission" date="2018-03" db="EMBL/GenBank/DDBJ databases">
        <title>Genomic Encyclopedia of Archaeal and Bacterial Type Strains, Phase II (KMG-II): from individual species to whole genera.</title>
        <authorList>
            <person name="Goeker M."/>
        </authorList>
    </citation>
    <scope>NUCLEOTIDE SEQUENCE [LARGE SCALE GENOMIC DNA]</scope>
    <source>
        <strain evidence="2 3">DSM 13175</strain>
    </source>
</reference>
<keyword evidence="1" id="KW-1133">Transmembrane helix</keyword>
<feature type="transmembrane region" description="Helical" evidence="1">
    <location>
        <begin position="439"/>
        <end position="458"/>
    </location>
</feature>
<sequence>MMRDVLGLKKSEKTPIYLRLLDLISFIYTRSGVNYPQMRSILALKMTMDGRKDSALPGFESGRRSDEEKNQFFSSLWVYTLISLFLLFLFAYDNWVFQYTTYFSFLFIMTFSTLLANFSNILLDTKDAILIGTKPVDRKTLGAAKATHVGIYLLSFTLAIGLPVILFTFYFNGIVAGILVFLLSLLASLWCLGLTLFVYATILKQFDGERLKNIIAYSQISLSVFMVLGYYLVGQIFQVIDPETLLVEMNLSVAHVLLFPMWFVAPFGMLQEGVTATYLAYTALLLAGTVFLALLFNWNTDKIESNLQKMDSSSTKRTKRSAIERTAAKLFCLDPLEKAYFHFGWQITKTEREFKTRLYPSIASALVFPIVMTYTTLTSGEPGVAQSPVTFLYLPYFTMLLIPVLAVSIQFSKNYKGNWVFNLTPNDSKAPFMRAVAKAMLIKILVPLYTVVAILVLYFTGFSYSLQLINGLLLTSVILYVEMKRSVTALPFSRKYSASEANMGCMGTLIFFIPVFVISVIMIVSQLFVPFAEWAILLILLGLNGWWMTKGFTRKTK</sequence>
<feature type="transmembrane region" description="Helical" evidence="1">
    <location>
        <begin position="389"/>
        <end position="409"/>
    </location>
</feature>
<dbReference type="Proteomes" id="UP000238205">
    <property type="component" value="Unassembled WGS sequence"/>
</dbReference>
<feature type="transmembrane region" description="Helical" evidence="1">
    <location>
        <begin position="99"/>
        <end position="118"/>
    </location>
</feature>
<feature type="transmembrane region" description="Helical" evidence="1">
    <location>
        <begin position="464"/>
        <end position="483"/>
    </location>
</feature>
<protein>
    <recommendedName>
        <fullName evidence="4">ABC-2 type transport system permease protein</fullName>
    </recommendedName>
</protein>
<dbReference type="EMBL" id="PVTO01000013">
    <property type="protein sequence ID" value="PRY82306.1"/>
    <property type="molecule type" value="Genomic_DNA"/>
</dbReference>
<feature type="transmembrane region" description="Helical" evidence="1">
    <location>
        <begin position="178"/>
        <end position="202"/>
    </location>
</feature>
<feature type="transmembrane region" description="Helical" evidence="1">
    <location>
        <begin position="531"/>
        <end position="549"/>
    </location>
</feature>
<keyword evidence="1" id="KW-0812">Transmembrane</keyword>
<proteinExistence type="predicted"/>
<feature type="transmembrane region" description="Helical" evidence="1">
    <location>
        <begin position="214"/>
        <end position="233"/>
    </location>
</feature>
<gene>
    <name evidence="2" type="ORF">CLV38_11343</name>
</gene>
<evidence type="ECO:0008006" key="4">
    <source>
        <dbReference type="Google" id="ProtNLM"/>
    </source>
</evidence>
<evidence type="ECO:0000256" key="1">
    <source>
        <dbReference type="SAM" id="Phobius"/>
    </source>
</evidence>
<name>A0A2T0W6H4_9LACT</name>
<keyword evidence="1" id="KW-0472">Membrane</keyword>
<feature type="transmembrane region" description="Helical" evidence="1">
    <location>
        <begin position="277"/>
        <end position="298"/>
    </location>
</feature>
<accession>A0A2T0W6H4</accession>
<feature type="transmembrane region" description="Helical" evidence="1">
    <location>
        <begin position="504"/>
        <end position="525"/>
    </location>
</feature>
<comment type="caution">
    <text evidence="2">The sequence shown here is derived from an EMBL/GenBank/DDBJ whole genome shotgun (WGS) entry which is preliminary data.</text>
</comment>
<evidence type="ECO:0000313" key="2">
    <source>
        <dbReference type="EMBL" id="PRY82306.1"/>
    </source>
</evidence>
<dbReference type="RefSeq" id="WP_106193724.1">
    <property type="nucleotide sequence ID" value="NZ_PVTO01000013.1"/>
</dbReference>
<evidence type="ECO:0000313" key="3">
    <source>
        <dbReference type="Proteomes" id="UP000238205"/>
    </source>
</evidence>
<keyword evidence="3" id="KW-1185">Reference proteome</keyword>
<feature type="transmembrane region" description="Helical" evidence="1">
    <location>
        <begin position="72"/>
        <end position="92"/>
    </location>
</feature>